<name>A0AC59YLD5_RANTA</name>
<feature type="non-terminal residue" evidence="1">
    <location>
        <position position="1"/>
    </location>
</feature>
<proteinExistence type="predicted"/>
<accession>A0AC59YLD5</accession>
<dbReference type="EMBL" id="OX596101">
    <property type="protein sequence ID" value="CAM9771435.1"/>
    <property type="molecule type" value="Genomic_DNA"/>
</dbReference>
<reference evidence="1" key="2">
    <citation type="submission" date="2025-03" db="EMBL/GenBank/DDBJ databases">
        <authorList>
            <consortium name="ELIXIR-Norway"/>
            <consortium name="Elixir Norway"/>
        </authorList>
    </citation>
    <scope>NUCLEOTIDE SEQUENCE</scope>
</reference>
<organism evidence="1 2">
    <name type="scientific">Rangifer tarandus platyrhynchus</name>
    <name type="common">Svalbard reindeer</name>
    <dbReference type="NCBI Taxonomy" id="3082113"/>
    <lineage>
        <taxon>Eukaryota</taxon>
        <taxon>Metazoa</taxon>
        <taxon>Chordata</taxon>
        <taxon>Craniata</taxon>
        <taxon>Vertebrata</taxon>
        <taxon>Euteleostomi</taxon>
        <taxon>Mammalia</taxon>
        <taxon>Eutheria</taxon>
        <taxon>Laurasiatheria</taxon>
        <taxon>Artiodactyla</taxon>
        <taxon>Ruminantia</taxon>
        <taxon>Pecora</taxon>
        <taxon>Cervidae</taxon>
        <taxon>Odocoileinae</taxon>
        <taxon>Rangifer</taxon>
    </lineage>
</organism>
<dbReference type="Proteomes" id="UP001162501">
    <property type="component" value="Chromosome 17"/>
</dbReference>
<protein>
    <submittedName>
        <fullName evidence="1">Uncharacterized protein</fullName>
    </submittedName>
</protein>
<gene>
    <name evidence="1" type="ORF">MRATA1EN22A_LOCUS7225</name>
</gene>
<feature type="non-terminal residue" evidence="1">
    <location>
        <position position="294"/>
    </location>
</feature>
<sequence length="294" mass="32815">MTIQEFVSRGKERAGQNGPVYPSRDGGVGSGGYYWVSGRQSRDLGPKRFCRELEPAHTHSHTHTPTPLCSRLEFLQSGSLALLLAALHASAGPLVKELCPSGSSSREWETPGDWPRAGLRMRPSSAAASERAAWSLLRALPRRPLCVTKFGKNMDLSQSFHVCSQLPAEKAKGSLPVWLLREPLNPEQRKRKQGFREKSCLPSKQTGSHTDIVYYTRRQSFAFSCTGSFPVWFKLKLNVAAINTRLPPGFHPTRRREFKPREDQECPSPSLLECPRWSSSSHIKEESQGSGCEN</sequence>
<evidence type="ECO:0000313" key="1">
    <source>
        <dbReference type="EMBL" id="CAM9771435.1"/>
    </source>
</evidence>
<reference evidence="1" key="1">
    <citation type="submission" date="2023-05" db="EMBL/GenBank/DDBJ databases">
        <authorList>
            <consortium name="ELIXIR-Norway"/>
        </authorList>
    </citation>
    <scope>NUCLEOTIDE SEQUENCE</scope>
</reference>
<evidence type="ECO:0000313" key="2">
    <source>
        <dbReference type="Proteomes" id="UP001162501"/>
    </source>
</evidence>